<evidence type="ECO:0000313" key="12">
    <source>
        <dbReference type="Proteomes" id="UP000321635"/>
    </source>
</evidence>
<dbReference type="Gene3D" id="2.40.37.10">
    <property type="entry name" value="Lyase, Ornithine Decarboxylase, Chain A, domain 1"/>
    <property type="match status" value="1"/>
</dbReference>
<keyword evidence="5 7" id="KW-0663">Pyridoxal phosphate</keyword>
<evidence type="ECO:0000256" key="1">
    <source>
        <dbReference type="ARBA" id="ARBA00000316"/>
    </source>
</evidence>
<feature type="binding site" evidence="7 9">
    <location>
        <position position="138"/>
    </location>
    <ligand>
        <name>substrate</name>
    </ligand>
</feature>
<gene>
    <name evidence="11" type="ORF">ANI02nite_12210</name>
</gene>
<feature type="modified residue" description="N6-(pyridoxal phosphate)lysine" evidence="7 8">
    <location>
        <position position="39"/>
    </location>
</feature>
<feature type="binding site" evidence="7 9">
    <location>
        <position position="311"/>
    </location>
    <ligand>
        <name>substrate</name>
    </ligand>
</feature>
<evidence type="ECO:0000256" key="4">
    <source>
        <dbReference type="ARBA" id="ARBA00013089"/>
    </source>
</evidence>
<feature type="domain" description="Alanine racemase C-terminal" evidence="10">
    <location>
        <begin position="239"/>
        <end position="368"/>
    </location>
</feature>
<dbReference type="InterPro" id="IPR000821">
    <property type="entry name" value="Ala_racemase"/>
</dbReference>
<evidence type="ECO:0000256" key="2">
    <source>
        <dbReference type="ARBA" id="ARBA00001933"/>
    </source>
</evidence>
<dbReference type="EC" id="5.1.1.1" evidence="4 7"/>
<keyword evidence="12" id="KW-1185">Reference proteome</keyword>
<evidence type="ECO:0000256" key="6">
    <source>
        <dbReference type="ARBA" id="ARBA00023235"/>
    </source>
</evidence>
<dbReference type="GO" id="GO:0030632">
    <property type="term" value="P:D-alanine biosynthetic process"/>
    <property type="evidence" value="ECO:0007669"/>
    <property type="project" value="UniProtKB-UniRule"/>
</dbReference>
<dbReference type="Gene3D" id="3.20.20.10">
    <property type="entry name" value="Alanine racemase"/>
    <property type="match status" value="1"/>
</dbReference>
<dbReference type="RefSeq" id="WP_026397976.1">
    <property type="nucleotide sequence ID" value="NZ_AUBI01000006.1"/>
</dbReference>
<evidence type="ECO:0000256" key="7">
    <source>
        <dbReference type="HAMAP-Rule" id="MF_01201"/>
    </source>
</evidence>
<dbReference type="InterPro" id="IPR020622">
    <property type="entry name" value="Ala_racemase_pyridoxalP-BS"/>
</dbReference>
<protein>
    <recommendedName>
        <fullName evidence="4 7">Alanine racemase</fullName>
        <ecNumber evidence="4 7">5.1.1.1</ecNumber>
    </recommendedName>
</protein>
<dbReference type="Pfam" id="PF00842">
    <property type="entry name" value="Ala_racemase_C"/>
    <property type="match status" value="1"/>
</dbReference>
<dbReference type="InterPro" id="IPR001608">
    <property type="entry name" value="Ala_racemase_N"/>
</dbReference>
<name>A0A511X8R1_9PROT</name>
<dbReference type="OrthoDB" id="9813814at2"/>
<evidence type="ECO:0000256" key="8">
    <source>
        <dbReference type="PIRSR" id="PIRSR600821-50"/>
    </source>
</evidence>
<dbReference type="CDD" id="cd00430">
    <property type="entry name" value="PLPDE_III_AR"/>
    <property type="match status" value="1"/>
</dbReference>
<dbReference type="GO" id="GO:0008784">
    <property type="term" value="F:alanine racemase activity"/>
    <property type="evidence" value="ECO:0007669"/>
    <property type="project" value="UniProtKB-UniRule"/>
</dbReference>
<evidence type="ECO:0000313" key="11">
    <source>
        <dbReference type="EMBL" id="GEN59337.1"/>
    </source>
</evidence>
<comment type="catalytic activity">
    <reaction evidence="1 7">
        <text>L-alanine = D-alanine</text>
        <dbReference type="Rhea" id="RHEA:20249"/>
        <dbReference type="ChEBI" id="CHEBI:57416"/>
        <dbReference type="ChEBI" id="CHEBI:57972"/>
        <dbReference type="EC" id="5.1.1.1"/>
    </reaction>
</comment>
<dbReference type="UniPathway" id="UPA00042">
    <property type="reaction ID" value="UER00497"/>
</dbReference>
<dbReference type="STRING" id="1120919.GCA_000429165_02053"/>
<dbReference type="GO" id="GO:0005829">
    <property type="term" value="C:cytosol"/>
    <property type="evidence" value="ECO:0007669"/>
    <property type="project" value="TreeGrafter"/>
</dbReference>
<comment type="cofactor">
    <cofactor evidence="2 7 8">
        <name>pyridoxal 5'-phosphate</name>
        <dbReference type="ChEBI" id="CHEBI:597326"/>
    </cofactor>
</comment>
<evidence type="ECO:0000256" key="9">
    <source>
        <dbReference type="PIRSR" id="PIRSR600821-52"/>
    </source>
</evidence>
<comment type="function">
    <text evidence="7">Catalyzes the interconversion of L-alanine and D-alanine. May also act on other amino acids.</text>
</comment>
<dbReference type="Proteomes" id="UP000321635">
    <property type="component" value="Unassembled WGS sequence"/>
</dbReference>
<dbReference type="AlphaFoldDB" id="A0A511X8R1"/>
<dbReference type="EMBL" id="BJYF01000006">
    <property type="protein sequence ID" value="GEN59337.1"/>
    <property type="molecule type" value="Genomic_DNA"/>
</dbReference>
<feature type="active site" description="Proton acceptor; specific for D-alanine" evidence="7">
    <location>
        <position position="39"/>
    </location>
</feature>
<feature type="active site" description="Proton acceptor; specific for L-alanine" evidence="7">
    <location>
        <position position="260"/>
    </location>
</feature>
<dbReference type="InterPro" id="IPR009006">
    <property type="entry name" value="Ala_racemase/Decarboxylase_C"/>
</dbReference>
<keyword evidence="6 7" id="KW-0413">Isomerase</keyword>
<reference evidence="11 12" key="1">
    <citation type="submission" date="2019-07" db="EMBL/GenBank/DDBJ databases">
        <title>Whole genome shotgun sequence of Acetobacter nitrogenifigens NBRC 105050.</title>
        <authorList>
            <person name="Hosoyama A."/>
            <person name="Uohara A."/>
            <person name="Ohji S."/>
            <person name="Ichikawa N."/>
        </authorList>
    </citation>
    <scope>NUCLEOTIDE SEQUENCE [LARGE SCALE GENOMIC DNA]</scope>
    <source>
        <strain evidence="11 12">NBRC 105050</strain>
    </source>
</reference>
<dbReference type="InterPro" id="IPR029066">
    <property type="entry name" value="PLP-binding_barrel"/>
</dbReference>
<comment type="pathway">
    <text evidence="7">Amino-acid biosynthesis; D-alanine biosynthesis; D-alanine from L-alanine: step 1/1.</text>
</comment>
<dbReference type="InterPro" id="IPR011079">
    <property type="entry name" value="Ala_racemase_C"/>
</dbReference>
<comment type="similarity">
    <text evidence="3 7">Belongs to the alanine racemase family.</text>
</comment>
<dbReference type="SUPFAM" id="SSF50621">
    <property type="entry name" value="Alanine racemase C-terminal domain-like"/>
    <property type="match status" value="1"/>
</dbReference>
<dbReference type="PANTHER" id="PTHR30511:SF0">
    <property type="entry name" value="ALANINE RACEMASE, CATABOLIC-RELATED"/>
    <property type="match status" value="1"/>
</dbReference>
<evidence type="ECO:0000256" key="5">
    <source>
        <dbReference type="ARBA" id="ARBA00022898"/>
    </source>
</evidence>
<evidence type="ECO:0000256" key="3">
    <source>
        <dbReference type="ARBA" id="ARBA00007880"/>
    </source>
</evidence>
<dbReference type="Pfam" id="PF01168">
    <property type="entry name" value="Ala_racemase_N"/>
    <property type="match status" value="1"/>
</dbReference>
<dbReference type="PANTHER" id="PTHR30511">
    <property type="entry name" value="ALANINE RACEMASE"/>
    <property type="match status" value="1"/>
</dbReference>
<dbReference type="PRINTS" id="PR00992">
    <property type="entry name" value="ALARACEMASE"/>
</dbReference>
<evidence type="ECO:0000259" key="10">
    <source>
        <dbReference type="SMART" id="SM01005"/>
    </source>
</evidence>
<dbReference type="SUPFAM" id="SSF51419">
    <property type="entry name" value="PLP-binding barrel"/>
    <property type="match status" value="1"/>
</dbReference>
<proteinExistence type="inferred from homology"/>
<dbReference type="GO" id="GO:0030170">
    <property type="term" value="F:pyridoxal phosphate binding"/>
    <property type="evidence" value="ECO:0007669"/>
    <property type="project" value="UniProtKB-UniRule"/>
</dbReference>
<accession>A0A511X8R1</accession>
<organism evidence="11 12">
    <name type="scientific">Acetobacter nitrogenifigens DSM 23921 = NBRC 105050</name>
    <dbReference type="NCBI Taxonomy" id="1120919"/>
    <lineage>
        <taxon>Bacteria</taxon>
        <taxon>Pseudomonadati</taxon>
        <taxon>Pseudomonadota</taxon>
        <taxon>Alphaproteobacteria</taxon>
        <taxon>Acetobacterales</taxon>
        <taxon>Acetobacteraceae</taxon>
        <taxon>Acetobacter</taxon>
    </lineage>
</organism>
<sequence>MDIAAQWAGGALTIDLAAIAANYRTLQSVVGGECGAAIKADAYGLGALTVGPTLEKAGCRRFFVAHLSEGVALRPAISRDISIFVLHGPPPGTSRDLLEAGLTPVLNSVEQLAEWRALAASLGRMLPAVIQIDSGMARFGLTAEIVTNIANDPGMLAGVKPLFVMSHLACADEPQHPANAAQLAAFLRLTALLPELPRSLAASSGIFLGLDWHFDIVRPGAALYGVNPTPGRPNPMRPVVRLQARVIQTRDIPTGQTVGYGGLFTAARPTRVALLGIGYGDGFHRAASNRGRAVLPSHPETHLPIIGRVSMDSLAVDITDLGGSPVSAGTPFDLIGPHISLDEAAAAAGTIGYELLTDLGGRYHRSYTQGHTAS</sequence>
<dbReference type="PROSITE" id="PS00395">
    <property type="entry name" value="ALANINE_RACEMASE"/>
    <property type="match status" value="1"/>
</dbReference>
<dbReference type="SMART" id="SM01005">
    <property type="entry name" value="Ala_racemase_C"/>
    <property type="match status" value="1"/>
</dbReference>
<dbReference type="HAMAP" id="MF_01201">
    <property type="entry name" value="Ala_racemase"/>
    <property type="match status" value="1"/>
</dbReference>
<comment type="caution">
    <text evidence="11">The sequence shown here is derived from an EMBL/GenBank/DDBJ whole genome shotgun (WGS) entry which is preliminary data.</text>
</comment>
<dbReference type="NCBIfam" id="TIGR00492">
    <property type="entry name" value="alr"/>
    <property type="match status" value="1"/>
</dbReference>